<organism evidence="1 2">
    <name type="scientific">Phaeocystis globosa virus PgV-16T</name>
    <dbReference type="NCBI Taxonomy" id="3071227"/>
    <lineage>
        <taxon>Viruses</taxon>
        <taxon>Varidnaviria</taxon>
        <taxon>Bamfordvirae</taxon>
        <taxon>Nucleocytoviricota</taxon>
        <taxon>Megaviricetes</taxon>
        <taxon>Imitervirales</taxon>
        <taxon>Mesomimiviridae</taxon>
        <taxon>Tethysvirus</taxon>
        <taxon>Tethysvirus hollandense</taxon>
    </lineage>
</organism>
<sequence length="55" mass="6386">MGNIYTICFLHDEDENNSNQIITPAFIINYNSPTKNIDTLIPYIIENYYGDDNNL</sequence>
<protein>
    <submittedName>
        <fullName evidence="1">Uncharacterized protein</fullName>
    </submittedName>
</protein>
<dbReference type="Proteomes" id="UP000204225">
    <property type="component" value="Segment"/>
</dbReference>
<reference evidence="1 2" key="1">
    <citation type="journal article" date="2013" name="Proc. Natl. Acad. Sci. U.S.A.">
        <title>Genome of Phaeocystis globosa virus PgV-16T highlights the common ancestry of the largest known DNA viruses infecting eukaryotes.</title>
        <authorList>
            <person name="Santini S."/>
            <person name="Jeudy S."/>
            <person name="Bartoli J."/>
            <person name="Poirot O."/>
            <person name="Lescot M."/>
            <person name="Abergel C."/>
            <person name="Barbe V."/>
            <person name="Wommack K.E."/>
            <person name="Noordeloos A.A."/>
            <person name="Brussaard C.P."/>
            <person name="Claverie J.M."/>
        </authorList>
    </citation>
    <scope>NUCLEOTIDE SEQUENCE [LARGE SCALE GENOMIC DNA]</scope>
    <source>
        <strain evidence="1 2">16T</strain>
    </source>
</reference>
<proteinExistence type="predicted"/>
<gene>
    <name evidence="1" type="ORF">PGCG_00177</name>
</gene>
<name>A0AC59EX22_9VIRU</name>
<evidence type="ECO:0000313" key="1">
    <source>
        <dbReference type="EMBL" id="AGM15488.1"/>
    </source>
</evidence>
<evidence type="ECO:0000313" key="2">
    <source>
        <dbReference type="Proteomes" id="UP000204225"/>
    </source>
</evidence>
<keyword evidence="2" id="KW-1185">Reference proteome</keyword>
<accession>A0AC59EX22</accession>
<dbReference type="EMBL" id="KC662249">
    <property type="protein sequence ID" value="AGM15488.1"/>
    <property type="molecule type" value="Genomic_DNA"/>
</dbReference>